<dbReference type="Proteomes" id="UP001464891">
    <property type="component" value="Unassembled WGS sequence"/>
</dbReference>
<dbReference type="EMBL" id="JAMPKM010000015">
    <property type="protein sequence ID" value="MEP0819661.1"/>
    <property type="molecule type" value="Genomic_DNA"/>
</dbReference>
<comment type="caution">
    <text evidence="1">The sequence shown here is derived from an EMBL/GenBank/DDBJ whole genome shotgun (WGS) entry which is preliminary data.</text>
</comment>
<proteinExistence type="predicted"/>
<keyword evidence="2" id="KW-1185">Reference proteome</keyword>
<dbReference type="RefSeq" id="WP_190440803.1">
    <property type="nucleotide sequence ID" value="NZ_JAMPKM010000015.1"/>
</dbReference>
<reference evidence="1 2" key="1">
    <citation type="submission" date="2022-04" db="EMBL/GenBank/DDBJ databases">
        <title>Positive selection, recombination, and allopatry shape intraspecific diversity of widespread and dominant cyanobacteria.</title>
        <authorList>
            <person name="Wei J."/>
            <person name="Shu W."/>
            <person name="Hu C."/>
        </authorList>
    </citation>
    <scope>NUCLEOTIDE SEQUENCE [LARGE SCALE GENOMIC DNA]</scope>
    <source>
        <strain evidence="1 2">GB2-A4</strain>
    </source>
</reference>
<name>A0ABV0JD01_9CYAN</name>
<accession>A0ABV0JD01</accession>
<sequence length="121" mass="13323">MNEQIDSLILNWCDKHGWTEPVKRDDVWWAFQSPHDVMPIPVPVSEALNISIHEAAMATSSSLNSVAQAIAGIARQMSPAIQHLSEVAQNFAKASSVAAENMHQVTQNIAELHDQLKEKGL</sequence>
<protein>
    <submittedName>
        <fullName evidence="1">Uncharacterized protein</fullName>
    </submittedName>
</protein>
<evidence type="ECO:0000313" key="1">
    <source>
        <dbReference type="EMBL" id="MEP0819661.1"/>
    </source>
</evidence>
<evidence type="ECO:0000313" key="2">
    <source>
        <dbReference type="Proteomes" id="UP001464891"/>
    </source>
</evidence>
<organism evidence="1 2">
    <name type="scientific">Trichocoleus desertorum GB2-A4</name>
    <dbReference type="NCBI Taxonomy" id="2933944"/>
    <lineage>
        <taxon>Bacteria</taxon>
        <taxon>Bacillati</taxon>
        <taxon>Cyanobacteriota</taxon>
        <taxon>Cyanophyceae</taxon>
        <taxon>Leptolyngbyales</taxon>
        <taxon>Trichocoleusaceae</taxon>
        <taxon>Trichocoleus</taxon>
    </lineage>
</organism>
<gene>
    <name evidence="1" type="ORF">NC998_21405</name>
</gene>